<comment type="caution">
    <text evidence="1">The sequence shown here is derived from an EMBL/GenBank/DDBJ whole genome shotgun (WGS) entry which is preliminary data.</text>
</comment>
<dbReference type="EMBL" id="CM056818">
    <property type="protein sequence ID" value="KAJ8623385.1"/>
    <property type="molecule type" value="Genomic_DNA"/>
</dbReference>
<keyword evidence="2" id="KW-1185">Reference proteome</keyword>
<sequence length="98" mass="11075">MAARGELDLDEGAPSIGVGAATKSTVTGVKALVKKKMDDDDKHCKYLKDGEHTIFRVPRNLREVGRKAYIPQMVSIGPYHYGNRRLEDMQKHKPRLLR</sequence>
<organism evidence="1 2">
    <name type="scientific">Persea americana</name>
    <name type="common">Avocado</name>
    <dbReference type="NCBI Taxonomy" id="3435"/>
    <lineage>
        <taxon>Eukaryota</taxon>
        <taxon>Viridiplantae</taxon>
        <taxon>Streptophyta</taxon>
        <taxon>Embryophyta</taxon>
        <taxon>Tracheophyta</taxon>
        <taxon>Spermatophyta</taxon>
        <taxon>Magnoliopsida</taxon>
        <taxon>Magnoliidae</taxon>
        <taxon>Laurales</taxon>
        <taxon>Lauraceae</taxon>
        <taxon>Persea</taxon>
    </lineage>
</organism>
<protein>
    <submittedName>
        <fullName evidence="1">Uncharacterized protein</fullName>
    </submittedName>
</protein>
<evidence type="ECO:0000313" key="1">
    <source>
        <dbReference type="EMBL" id="KAJ8623385.1"/>
    </source>
</evidence>
<accession>A0ACC2KQF1</accession>
<reference evidence="1 2" key="1">
    <citation type="journal article" date="2022" name="Hortic Res">
        <title>A haplotype resolved chromosomal level avocado genome allows analysis of novel avocado genes.</title>
        <authorList>
            <person name="Nath O."/>
            <person name="Fletcher S.J."/>
            <person name="Hayward A."/>
            <person name="Shaw L.M."/>
            <person name="Masouleh A.K."/>
            <person name="Furtado A."/>
            <person name="Henry R.J."/>
            <person name="Mitter N."/>
        </authorList>
    </citation>
    <scope>NUCLEOTIDE SEQUENCE [LARGE SCALE GENOMIC DNA]</scope>
    <source>
        <strain evidence="2">cv. Hass</strain>
    </source>
</reference>
<evidence type="ECO:0000313" key="2">
    <source>
        <dbReference type="Proteomes" id="UP001234297"/>
    </source>
</evidence>
<proteinExistence type="predicted"/>
<dbReference type="Proteomes" id="UP001234297">
    <property type="component" value="Chromosome 10"/>
</dbReference>
<name>A0ACC2KQF1_PERAE</name>
<gene>
    <name evidence="1" type="ORF">MRB53_031914</name>
</gene>